<dbReference type="GO" id="GO:0019877">
    <property type="term" value="P:diaminopimelate biosynthetic process"/>
    <property type="evidence" value="ECO:0007669"/>
    <property type="project" value="UniProtKB-ARBA"/>
</dbReference>
<evidence type="ECO:0000256" key="2">
    <source>
        <dbReference type="PIRSR" id="PIRSR005962-1"/>
    </source>
</evidence>
<comment type="caution">
    <text evidence="4">The sequence shown here is derived from an EMBL/GenBank/DDBJ whole genome shotgun (WGS) entry which is preliminary data.</text>
</comment>
<dbReference type="FunFam" id="3.30.70.360:FF:000001">
    <property type="entry name" value="N-acetyldiaminopimelate deacetylase"/>
    <property type="match status" value="1"/>
</dbReference>
<feature type="binding site" evidence="2">
    <location>
        <position position="103"/>
    </location>
    <ligand>
        <name>Mn(2+)</name>
        <dbReference type="ChEBI" id="CHEBI:29035"/>
        <label>2</label>
    </ligand>
</feature>
<keyword evidence="2" id="KW-0464">Manganese</keyword>
<evidence type="ECO:0000256" key="1">
    <source>
        <dbReference type="ARBA" id="ARBA00022801"/>
    </source>
</evidence>
<dbReference type="Pfam" id="PF07687">
    <property type="entry name" value="M20_dimer"/>
    <property type="match status" value="1"/>
</dbReference>
<feature type="binding site" evidence="2">
    <location>
        <position position="363"/>
    </location>
    <ligand>
        <name>Mn(2+)</name>
        <dbReference type="ChEBI" id="CHEBI:29035"/>
        <label>2</label>
    </ligand>
</feature>
<dbReference type="InterPro" id="IPR036264">
    <property type="entry name" value="Bact_exopeptidase_dim_dom"/>
</dbReference>
<comment type="cofactor">
    <cofactor evidence="2">
        <name>Mn(2+)</name>
        <dbReference type="ChEBI" id="CHEBI:29035"/>
    </cofactor>
    <text evidence="2">The Mn(2+) ion enhances activity.</text>
</comment>
<dbReference type="Pfam" id="PF01546">
    <property type="entry name" value="Peptidase_M20"/>
    <property type="match status" value="1"/>
</dbReference>
<feature type="binding site" evidence="2">
    <location>
        <position position="139"/>
    </location>
    <ligand>
        <name>Mn(2+)</name>
        <dbReference type="ChEBI" id="CHEBI:29035"/>
        <label>2</label>
    </ligand>
</feature>
<organism evidence="4 5">
    <name type="scientific">Paenibacillus whitsoniae</name>
    <dbReference type="NCBI Taxonomy" id="2496558"/>
    <lineage>
        <taxon>Bacteria</taxon>
        <taxon>Bacillati</taxon>
        <taxon>Bacillota</taxon>
        <taxon>Bacilli</taxon>
        <taxon>Bacillales</taxon>
        <taxon>Paenibacillaceae</taxon>
        <taxon>Paenibacillus</taxon>
    </lineage>
</organism>
<dbReference type="SUPFAM" id="SSF53187">
    <property type="entry name" value="Zn-dependent exopeptidases"/>
    <property type="match status" value="1"/>
</dbReference>
<name>A0A430J5U4_9BACL</name>
<feature type="domain" description="Peptidase M20 dimerisation" evidence="3">
    <location>
        <begin position="188"/>
        <end position="277"/>
    </location>
</feature>
<gene>
    <name evidence="4" type="ORF">EJQ19_27725</name>
</gene>
<keyword evidence="5" id="KW-1185">Reference proteome</keyword>
<dbReference type="InterPro" id="IPR017439">
    <property type="entry name" value="Amidohydrolase"/>
</dbReference>
<dbReference type="PANTHER" id="PTHR11014:SF63">
    <property type="entry name" value="METALLOPEPTIDASE, PUTATIVE (AFU_ORTHOLOGUE AFUA_6G09600)-RELATED"/>
    <property type="match status" value="1"/>
</dbReference>
<feature type="binding site" evidence="2">
    <location>
        <position position="164"/>
    </location>
    <ligand>
        <name>Mn(2+)</name>
        <dbReference type="ChEBI" id="CHEBI:29035"/>
        <label>2</label>
    </ligand>
</feature>
<dbReference type="Proteomes" id="UP000276128">
    <property type="component" value="Unassembled WGS sequence"/>
</dbReference>
<dbReference type="InterPro" id="IPR011650">
    <property type="entry name" value="Peptidase_M20_dimer"/>
</dbReference>
<dbReference type="Gene3D" id="3.40.630.10">
    <property type="entry name" value="Zn peptidases"/>
    <property type="match status" value="1"/>
</dbReference>
<reference evidence="4 5" key="1">
    <citation type="submission" date="2018-12" db="EMBL/GenBank/DDBJ databases">
        <title>Bacillus ochoae sp. nov., Paenibacillus whitsoniae sp. nov., Paenibacillus spiritus sp. nov. Isolated from the Mars Exploration Rover during spacecraft assembly.</title>
        <authorList>
            <person name="Seuylemezian A."/>
            <person name="Vaishampayan P."/>
        </authorList>
    </citation>
    <scope>NUCLEOTIDE SEQUENCE [LARGE SCALE GENOMIC DNA]</scope>
    <source>
        <strain evidence="4 5">MER 54</strain>
    </source>
</reference>
<protein>
    <submittedName>
        <fullName evidence="4">Amidohydrolase</fullName>
    </submittedName>
</protein>
<dbReference type="RefSeq" id="WP_126144474.1">
    <property type="nucleotide sequence ID" value="NZ_RXHU01000100.1"/>
</dbReference>
<dbReference type="PIRSF" id="PIRSF005962">
    <property type="entry name" value="Pept_M20D_amidohydro"/>
    <property type="match status" value="1"/>
</dbReference>
<keyword evidence="1 4" id="KW-0378">Hydrolase</keyword>
<proteinExistence type="predicted"/>
<evidence type="ECO:0000259" key="3">
    <source>
        <dbReference type="Pfam" id="PF07687"/>
    </source>
</evidence>
<accession>A0A430J5U4</accession>
<dbReference type="InterPro" id="IPR002933">
    <property type="entry name" value="Peptidase_M20"/>
</dbReference>
<keyword evidence="2" id="KW-0479">Metal-binding</keyword>
<evidence type="ECO:0000313" key="5">
    <source>
        <dbReference type="Proteomes" id="UP000276128"/>
    </source>
</evidence>
<dbReference type="Gene3D" id="3.30.70.360">
    <property type="match status" value="1"/>
</dbReference>
<feature type="binding site" evidence="2">
    <location>
        <position position="105"/>
    </location>
    <ligand>
        <name>Mn(2+)</name>
        <dbReference type="ChEBI" id="CHEBI:29035"/>
        <label>2</label>
    </ligand>
</feature>
<evidence type="ECO:0000313" key="4">
    <source>
        <dbReference type="EMBL" id="RTE03618.1"/>
    </source>
</evidence>
<dbReference type="PANTHER" id="PTHR11014">
    <property type="entry name" value="PEPTIDASE M20 FAMILY MEMBER"/>
    <property type="match status" value="1"/>
</dbReference>
<dbReference type="EMBL" id="RXHU01000100">
    <property type="protein sequence ID" value="RTE03618.1"/>
    <property type="molecule type" value="Genomic_DNA"/>
</dbReference>
<dbReference type="SUPFAM" id="SSF55031">
    <property type="entry name" value="Bacterial exopeptidase dimerisation domain"/>
    <property type="match status" value="1"/>
</dbReference>
<dbReference type="NCBIfam" id="TIGR01891">
    <property type="entry name" value="amidohydrolases"/>
    <property type="match status" value="1"/>
</dbReference>
<dbReference type="GO" id="GO:0046872">
    <property type="term" value="F:metal ion binding"/>
    <property type="evidence" value="ECO:0007669"/>
    <property type="project" value="UniProtKB-KW"/>
</dbReference>
<sequence>MHKFEADLQAVYEEMVEWRRYLHRHPELSYQEVETAKFVANHLRSWGIEVRTGVGGNGVVGLLRGGSAGPTVALRADMDALPIQDEKTDCAYGSTRAGIMHACGHDAHTSTLLAIAKVTSARREELTGNLVFLFQHAEEISPGGAHSMIEAGALESVDAVYGVHLWTPFPVGHVYTRPGAFMAAPDEFAIRIQGKGGHGGLPHQTIDSVYIASQLVVNLQGIVSRQVDPIESCVVSVGAIHGGTSFNVIAESCVLSGTVRTFNPSLREEVRARIERITHATCEMSQASYELDYKLGYPTVVNDALEAQRFTKVGAALFGEDRVHESPPIMAGEDFSYYLQHKPGCFMFVGAGNVERGIVHPHHHPKFDIDEASMLNAANLLIGMALDYMANN</sequence>
<dbReference type="AlphaFoldDB" id="A0A430J5U4"/>
<dbReference type="OrthoDB" id="9776731at2"/>
<dbReference type="GO" id="GO:0050118">
    <property type="term" value="F:N-acetyldiaminopimelate deacetylase activity"/>
    <property type="evidence" value="ECO:0007669"/>
    <property type="project" value="UniProtKB-ARBA"/>
</dbReference>